<dbReference type="SUPFAM" id="SSF51604">
    <property type="entry name" value="Enolase C-terminal domain-like"/>
    <property type="match status" value="1"/>
</dbReference>
<dbReference type="SFLD" id="SFLDS00001">
    <property type="entry name" value="Enolase"/>
    <property type="match status" value="1"/>
</dbReference>
<dbReference type="AlphaFoldDB" id="A0A6N8FDE4"/>
<dbReference type="NCBIfam" id="NF011968">
    <property type="entry name" value="PRK15440.1"/>
    <property type="match status" value="1"/>
</dbReference>
<protein>
    <submittedName>
        <fullName evidence="6">L-rhamnonate dehydratase</fullName>
        <ecNumber evidence="6">4.2.1.90</ecNumber>
    </submittedName>
</protein>
<dbReference type="FunFam" id="3.20.20.120:FF:000005">
    <property type="entry name" value="Putative L-rhamnonate dehydratase"/>
    <property type="match status" value="1"/>
</dbReference>
<gene>
    <name evidence="6" type="primary">rhmD</name>
    <name evidence="6" type="ORF">GMD78_03995</name>
</gene>
<dbReference type="InterPro" id="IPR029065">
    <property type="entry name" value="Enolase_C-like"/>
</dbReference>
<accession>A0A6N8FDE4</accession>
<comment type="caution">
    <text evidence="6">The sequence shown here is derived from an EMBL/GenBank/DDBJ whole genome shotgun (WGS) entry which is preliminary data.</text>
</comment>
<dbReference type="InterPro" id="IPR046945">
    <property type="entry name" value="RHMD-like"/>
</dbReference>
<feature type="domain" description="Mandelate racemase/muconate lactonizing enzyme C-terminal" evidence="5">
    <location>
        <begin position="167"/>
        <end position="263"/>
    </location>
</feature>
<dbReference type="SMART" id="SM00922">
    <property type="entry name" value="MR_MLE"/>
    <property type="match status" value="1"/>
</dbReference>
<evidence type="ECO:0000256" key="2">
    <source>
        <dbReference type="ARBA" id="ARBA00010339"/>
    </source>
</evidence>
<dbReference type="GO" id="GO:0016052">
    <property type="term" value="P:carbohydrate catabolic process"/>
    <property type="evidence" value="ECO:0007669"/>
    <property type="project" value="TreeGrafter"/>
</dbReference>
<dbReference type="EMBL" id="WOCA01000002">
    <property type="protein sequence ID" value="MUK87563.1"/>
    <property type="molecule type" value="Genomic_DNA"/>
</dbReference>
<dbReference type="PANTHER" id="PTHR13794:SF58">
    <property type="entry name" value="MITOCHONDRIAL ENOLASE SUPERFAMILY MEMBER 1"/>
    <property type="match status" value="1"/>
</dbReference>
<name>A0A6N8FDE4_9BACI</name>
<dbReference type="InterPro" id="IPR023444">
    <property type="entry name" value="L-Rhamnon_dehydrat"/>
</dbReference>
<organism evidence="6 7">
    <name type="scientific">Ornithinibacillus caprae</name>
    <dbReference type="NCBI Taxonomy" id="2678566"/>
    <lineage>
        <taxon>Bacteria</taxon>
        <taxon>Bacillati</taxon>
        <taxon>Bacillota</taxon>
        <taxon>Bacilli</taxon>
        <taxon>Bacillales</taxon>
        <taxon>Bacillaceae</taxon>
        <taxon>Ornithinibacillus</taxon>
    </lineage>
</organism>
<evidence type="ECO:0000259" key="5">
    <source>
        <dbReference type="SMART" id="SM00922"/>
    </source>
</evidence>
<dbReference type="HAMAP" id="MF_01288">
    <property type="entry name" value="Rhamnon_dehydrat"/>
    <property type="match status" value="1"/>
</dbReference>
<dbReference type="GO" id="GO:0000287">
    <property type="term" value="F:magnesium ion binding"/>
    <property type="evidence" value="ECO:0007669"/>
    <property type="project" value="TreeGrafter"/>
</dbReference>
<dbReference type="SFLD" id="SFLDG00179">
    <property type="entry name" value="mandelate_racemase"/>
    <property type="match status" value="1"/>
</dbReference>
<dbReference type="InterPro" id="IPR036849">
    <property type="entry name" value="Enolase-like_C_sf"/>
</dbReference>
<keyword evidence="6" id="KW-0456">Lyase</keyword>
<keyword evidence="4" id="KW-0460">Magnesium</keyword>
<dbReference type="EC" id="4.2.1.90" evidence="6"/>
<dbReference type="PANTHER" id="PTHR13794">
    <property type="entry name" value="ENOLASE SUPERFAMILY, MANDELATE RACEMASE"/>
    <property type="match status" value="1"/>
</dbReference>
<dbReference type="Gene3D" id="3.30.390.10">
    <property type="entry name" value="Enolase-like, N-terminal domain"/>
    <property type="match status" value="1"/>
</dbReference>
<comment type="similarity">
    <text evidence="2">Belongs to the mandelate racemase/muconate lactonizing enzyme family. GalD subfamily.</text>
</comment>
<evidence type="ECO:0000256" key="3">
    <source>
        <dbReference type="ARBA" id="ARBA00022723"/>
    </source>
</evidence>
<evidence type="ECO:0000313" key="7">
    <source>
        <dbReference type="Proteomes" id="UP000469125"/>
    </source>
</evidence>
<keyword evidence="7" id="KW-1185">Reference proteome</keyword>
<sequence>MSVTGHKIKAIRAYVVGGGGGDYHDQGQEHWIVNQIATPMSIYPEYRQTRTSFGINALKTLVVEVESNHGEIGVGISTGGYPAAWIVMNHLDRFIVDQPVENVEKMWDQMYRATMYYGRKGVVMNAISAVDLALWDLLGKVRQEPVYAMIGGKVREEISCYATGPRPNLAKEMGFIGGKLPLVYGPADGEEGLRKNIEHAAEMRNRVGDDFWLMWDCWMALDLPYAQKLMEKSSELGFKWIEECFNPDDYWAYRDLKKRAPNNMMVTGGEHEATRYGFRMLMEFSDLDIIQPDVGWCGGLTELIKIGNLAESYGKYVIPHGSGVYSYHYVITKTNSPFAEYLVMSPNADKVVPQYYPLLEGEVIPENGKVKLDDRPGFGVTLSKDANLTQVYKEK</sequence>
<dbReference type="InterPro" id="IPR013342">
    <property type="entry name" value="Mandelate_racemase_C"/>
</dbReference>
<dbReference type="Proteomes" id="UP000469125">
    <property type="component" value="Unassembled WGS sequence"/>
</dbReference>
<dbReference type="GO" id="GO:0050032">
    <property type="term" value="F:L-rhamnonate dehydratase activity"/>
    <property type="evidence" value="ECO:0007669"/>
    <property type="project" value="UniProtKB-EC"/>
</dbReference>
<proteinExistence type="inferred from homology"/>
<dbReference type="Pfam" id="PF02746">
    <property type="entry name" value="MR_MLE_N"/>
    <property type="match status" value="1"/>
</dbReference>
<evidence type="ECO:0000256" key="4">
    <source>
        <dbReference type="ARBA" id="ARBA00022842"/>
    </source>
</evidence>
<comment type="cofactor">
    <cofactor evidence="1">
        <name>Mg(2+)</name>
        <dbReference type="ChEBI" id="CHEBI:18420"/>
    </cofactor>
</comment>
<dbReference type="InterPro" id="IPR013341">
    <property type="entry name" value="Mandelate_racemase_N_dom"/>
</dbReference>
<dbReference type="RefSeq" id="WP_155667361.1">
    <property type="nucleotide sequence ID" value="NZ_WOCA01000002.1"/>
</dbReference>
<dbReference type="SFLD" id="SFLDF00006">
    <property type="entry name" value="rhamnonate_dehydratase"/>
    <property type="match status" value="1"/>
</dbReference>
<dbReference type="Gene3D" id="3.20.20.120">
    <property type="entry name" value="Enolase-like C-terminal domain"/>
    <property type="match status" value="1"/>
</dbReference>
<evidence type="ECO:0000313" key="6">
    <source>
        <dbReference type="EMBL" id="MUK87563.1"/>
    </source>
</evidence>
<dbReference type="InterPro" id="IPR029017">
    <property type="entry name" value="Enolase-like_N"/>
</dbReference>
<evidence type="ECO:0000256" key="1">
    <source>
        <dbReference type="ARBA" id="ARBA00001946"/>
    </source>
</evidence>
<dbReference type="SUPFAM" id="SSF54826">
    <property type="entry name" value="Enolase N-terminal domain-like"/>
    <property type="match status" value="1"/>
</dbReference>
<reference evidence="6 7" key="1">
    <citation type="submission" date="2019-11" db="EMBL/GenBank/DDBJ databases">
        <authorList>
            <person name="Li X."/>
        </authorList>
    </citation>
    <scope>NUCLEOTIDE SEQUENCE [LARGE SCALE GENOMIC DNA]</scope>
    <source>
        <strain evidence="6 7">L9</strain>
    </source>
</reference>
<dbReference type="Pfam" id="PF13378">
    <property type="entry name" value="MR_MLE_C"/>
    <property type="match status" value="1"/>
</dbReference>
<keyword evidence="3" id="KW-0479">Metal-binding</keyword>